<name>A0A1L7CDZ4_9CORY</name>
<dbReference type="EMBL" id="CP009245">
    <property type="protein sequence ID" value="APT84066.1"/>
    <property type="molecule type" value="Genomic_DNA"/>
</dbReference>
<dbReference type="AlphaFoldDB" id="A0A1L7CDZ4"/>
<keyword evidence="1" id="KW-0732">Signal</keyword>
<evidence type="ECO:0000313" key="3">
    <source>
        <dbReference type="Proteomes" id="UP000185478"/>
    </source>
</evidence>
<dbReference type="KEGG" id="caqu:CAQU_02125"/>
<evidence type="ECO:0008006" key="4">
    <source>
        <dbReference type="Google" id="ProtNLM"/>
    </source>
</evidence>
<reference evidence="2 3" key="1">
    <citation type="submission" date="2014-08" db="EMBL/GenBank/DDBJ databases">
        <title>Complete genome sequence of Corynebacterium aquilae S-613T(T) (=DSM 44791(T)), isolated from the choana of a healthy golden eagle.</title>
        <authorList>
            <person name="Ruckert C."/>
            <person name="Albersmeier A."/>
            <person name="Winkler A."/>
            <person name="Kalinowski J."/>
        </authorList>
    </citation>
    <scope>NUCLEOTIDE SEQUENCE [LARGE SCALE GENOMIC DNA]</scope>
    <source>
        <strain evidence="2 3">S-613</strain>
    </source>
</reference>
<keyword evidence="3" id="KW-1185">Reference proteome</keyword>
<feature type="signal peptide" evidence="1">
    <location>
        <begin position="1"/>
        <end position="23"/>
    </location>
</feature>
<proteinExistence type="predicted"/>
<gene>
    <name evidence="2" type="ORF">CAQU_02125</name>
</gene>
<evidence type="ECO:0000256" key="1">
    <source>
        <dbReference type="SAM" id="SignalP"/>
    </source>
</evidence>
<dbReference type="Proteomes" id="UP000185478">
    <property type="component" value="Chromosome"/>
</dbReference>
<feature type="chain" id="PRO_5013222171" description="Secreted protein" evidence="1">
    <location>
        <begin position="24"/>
        <end position="108"/>
    </location>
</feature>
<organism evidence="2 3">
    <name type="scientific">Corynebacterium aquilae DSM 44791</name>
    <dbReference type="NCBI Taxonomy" id="1431546"/>
    <lineage>
        <taxon>Bacteria</taxon>
        <taxon>Bacillati</taxon>
        <taxon>Actinomycetota</taxon>
        <taxon>Actinomycetes</taxon>
        <taxon>Mycobacteriales</taxon>
        <taxon>Corynebacteriaceae</taxon>
        <taxon>Corynebacterium</taxon>
    </lineage>
</organism>
<evidence type="ECO:0000313" key="2">
    <source>
        <dbReference type="EMBL" id="APT84066.1"/>
    </source>
</evidence>
<accession>A0A1L7CDZ4</accession>
<protein>
    <recommendedName>
        <fullName evidence="4">Secreted protein</fullName>
    </recommendedName>
</protein>
<sequence>MAAGATLATAAAIATAAAAPASADCVPYHTDHLGPINVHRANNDGAADHCSLIDWGTYWEGVGNSTSQFGVINLKTGNNDYVVITVNDDLGLLLGSSAKNREGTVGEE</sequence>